<dbReference type="AlphaFoldDB" id="A0A4Y2AJN7"/>
<dbReference type="Proteomes" id="UP000499080">
    <property type="component" value="Unassembled WGS sequence"/>
</dbReference>
<feature type="transmembrane region" description="Helical" evidence="1">
    <location>
        <begin position="196"/>
        <end position="219"/>
    </location>
</feature>
<keyword evidence="1" id="KW-1133">Transmembrane helix</keyword>
<name>A0A4Y2AJN7_ARAVE</name>
<dbReference type="SUPFAM" id="SSF56219">
    <property type="entry name" value="DNase I-like"/>
    <property type="match status" value="1"/>
</dbReference>
<comment type="caution">
    <text evidence="2">The sequence shown here is derived from an EMBL/GenBank/DDBJ whole genome shotgun (WGS) entry which is preliminary data.</text>
</comment>
<gene>
    <name evidence="2" type="ORF">AVEN_29082_1</name>
</gene>
<keyword evidence="1" id="KW-0812">Transmembrane</keyword>
<evidence type="ECO:0008006" key="4">
    <source>
        <dbReference type="Google" id="ProtNLM"/>
    </source>
</evidence>
<reference evidence="2 3" key="1">
    <citation type="journal article" date="2019" name="Sci. Rep.">
        <title>Orb-weaving spider Araneus ventricosus genome elucidates the spidroin gene catalogue.</title>
        <authorList>
            <person name="Kono N."/>
            <person name="Nakamura H."/>
            <person name="Ohtoshi R."/>
            <person name="Moran D.A.P."/>
            <person name="Shinohara A."/>
            <person name="Yoshida Y."/>
            <person name="Fujiwara M."/>
            <person name="Mori M."/>
            <person name="Tomita M."/>
            <person name="Arakawa K."/>
        </authorList>
    </citation>
    <scope>NUCLEOTIDE SEQUENCE [LARGE SCALE GENOMIC DNA]</scope>
</reference>
<keyword evidence="1" id="KW-0472">Membrane</keyword>
<dbReference type="InterPro" id="IPR036691">
    <property type="entry name" value="Endo/exonu/phosph_ase_sf"/>
</dbReference>
<protein>
    <recommendedName>
        <fullName evidence="4">Endonuclease/exonuclease/phosphatase domain-containing protein</fullName>
    </recommendedName>
</protein>
<dbReference type="EMBL" id="BGPR01000020">
    <property type="protein sequence ID" value="GBL80072.1"/>
    <property type="molecule type" value="Genomic_DNA"/>
</dbReference>
<evidence type="ECO:0000256" key="1">
    <source>
        <dbReference type="SAM" id="Phobius"/>
    </source>
</evidence>
<feature type="transmembrane region" description="Helical" evidence="1">
    <location>
        <begin position="105"/>
        <end position="124"/>
    </location>
</feature>
<evidence type="ECO:0000313" key="3">
    <source>
        <dbReference type="Proteomes" id="UP000499080"/>
    </source>
</evidence>
<keyword evidence="3" id="KW-1185">Reference proteome</keyword>
<dbReference type="OrthoDB" id="6436865at2759"/>
<evidence type="ECO:0000313" key="2">
    <source>
        <dbReference type="EMBL" id="GBL80072.1"/>
    </source>
</evidence>
<feature type="transmembrane region" description="Helical" evidence="1">
    <location>
        <begin position="130"/>
        <end position="150"/>
    </location>
</feature>
<dbReference type="Gene3D" id="3.60.10.10">
    <property type="entry name" value="Endonuclease/exonuclease/phosphatase"/>
    <property type="match status" value="1"/>
</dbReference>
<accession>A0A4Y2AJN7</accession>
<sequence length="221" mass="25046">MLLRTFRKVEKSLKNLQIKIVLDGLRGFRSKVCHIKDMIYEVHPVYIALQETYLKPADIAKIKRYSLVRKDNENETGRASGGVALLVSYDTPSSVITLHTNLQAVAVRVMFSHLVTVCTLYLAPSQMNCLLLLSLLGILMVIAHCGAVRMQILVDDKLRSLLILTPFAYLTVEKTPTSIIEVELSTLWTLHYARRLLLLILTLELELTCVTVTISQFFWTV</sequence>
<proteinExistence type="predicted"/>
<organism evidence="2 3">
    <name type="scientific">Araneus ventricosus</name>
    <name type="common">Orbweaver spider</name>
    <name type="synonym">Epeira ventricosa</name>
    <dbReference type="NCBI Taxonomy" id="182803"/>
    <lineage>
        <taxon>Eukaryota</taxon>
        <taxon>Metazoa</taxon>
        <taxon>Ecdysozoa</taxon>
        <taxon>Arthropoda</taxon>
        <taxon>Chelicerata</taxon>
        <taxon>Arachnida</taxon>
        <taxon>Araneae</taxon>
        <taxon>Araneomorphae</taxon>
        <taxon>Entelegynae</taxon>
        <taxon>Araneoidea</taxon>
        <taxon>Araneidae</taxon>
        <taxon>Araneus</taxon>
    </lineage>
</organism>